<evidence type="ECO:0000313" key="2">
    <source>
        <dbReference type="EMBL" id="SAL51996.1"/>
    </source>
</evidence>
<dbReference type="Proteomes" id="UP000054977">
    <property type="component" value="Unassembled WGS sequence"/>
</dbReference>
<feature type="transmembrane region" description="Helical" evidence="1">
    <location>
        <begin position="89"/>
        <end position="106"/>
    </location>
</feature>
<name>A0A158I611_9BURK</name>
<keyword evidence="1" id="KW-0812">Transmembrane</keyword>
<dbReference type="OrthoDB" id="5465192at2"/>
<sequence>MSTLQIWLAIAGMGLVTLITRALFLIGGERMILPDRVQRALRYAPAAALAAVVVPDLVETPHGISIGLGNHALYALLAGLAWYLWRRSMLGTIIVGMLIFTALRLWA</sequence>
<proteinExistence type="predicted"/>
<feature type="transmembrane region" description="Helical" evidence="1">
    <location>
        <begin position="64"/>
        <end position="84"/>
    </location>
</feature>
<evidence type="ECO:0000256" key="1">
    <source>
        <dbReference type="SAM" id="Phobius"/>
    </source>
</evidence>
<gene>
    <name evidence="2" type="ORF">AWB65_04273</name>
</gene>
<feature type="transmembrane region" description="Helical" evidence="1">
    <location>
        <begin position="6"/>
        <end position="28"/>
    </location>
</feature>
<feature type="transmembrane region" description="Helical" evidence="1">
    <location>
        <begin position="40"/>
        <end position="58"/>
    </location>
</feature>
<comment type="caution">
    <text evidence="2">The sequence shown here is derived from an EMBL/GenBank/DDBJ whole genome shotgun (WGS) entry which is preliminary data.</text>
</comment>
<dbReference type="STRING" id="326474.AWB65_04273"/>
<keyword evidence="1" id="KW-1133">Transmembrane helix</keyword>
<accession>A0A158I611</accession>
<protein>
    <submittedName>
        <fullName evidence="2">Branched-chain amino acid transport</fullName>
    </submittedName>
</protein>
<reference evidence="2" key="1">
    <citation type="submission" date="2016-01" db="EMBL/GenBank/DDBJ databases">
        <authorList>
            <person name="Peeters C."/>
        </authorList>
    </citation>
    <scope>NUCLEOTIDE SEQUENCE [LARGE SCALE GENOMIC DNA]</scope>
    <source>
        <strain evidence="2">LMG 22934</strain>
    </source>
</reference>
<dbReference type="AlphaFoldDB" id="A0A158I611"/>
<dbReference type="InterPro" id="IPR008407">
    <property type="entry name" value="Brnchd-chn_aa_trnsp_AzlD"/>
</dbReference>
<dbReference type="RefSeq" id="WP_087669036.1">
    <property type="nucleotide sequence ID" value="NZ_FCNW02000026.1"/>
</dbReference>
<keyword evidence="3" id="KW-1185">Reference proteome</keyword>
<keyword evidence="1" id="KW-0472">Membrane</keyword>
<evidence type="ECO:0000313" key="3">
    <source>
        <dbReference type="Proteomes" id="UP000054977"/>
    </source>
</evidence>
<dbReference type="Pfam" id="PF05437">
    <property type="entry name" value="AzlD"/>
    <property type="match status" value="1"/>
</dbReference>
<dbReference type="EMBL" id="FCNW02000026">
    <property type="protein sequence ID" value="SAL51996.1"/>
    <property type="molecule type" value="Genomic_DNA"/>
</dbReference>
<organism evidence="2 3">
    <name type="scientific">Caballeronia humi</name>
    <dbReference type="NCBI Taxonomy" id="326474"/>
    <lineage>
        <taxon>Bacteria</taxon>
        <taxon>Pseudomonadati</taxon>
        <taxon>Pseudomonadota</taxon>
        <taxon>Betaproteobacteria</taxon>
        <taxon>Burkholderiales</taxon>
        <taxon>Burkholderiaceae</taxon>
        <taxon>Caballeronia</taxon>
    </lineage>
</organism>